<keyword evidence="3 7" id="KW-0812">Transmembrane</keyword>
<feature type="transmembrane region" description="Helical" evidence="7">
    <location>
        <begin position="216"/>
        <end position="235"/>
    </location>
</feature>
<comment type="caution">
    <text evidence="8">The sequence shown here is derived from an EMBL/GenBank/DDBJ whole genome shotgun (WGS) entry which is preliminary data.</text>
</comment>
<keyword evidence="4 7" id="KW-1133">Transmembrane helix</keyword>
<evidence type="ECO:0000256" key="6">
    <source>
        <dbReference type="SAM" id="MobiDB-lite"/>
    </source>
</evidence>
<evidence type="ECO:0000313" key="8">
    <source>
        <dbReference type="EMBL" id="KAK7100815.1"/>
    </source>
</evidence>
<feature type="transmembrane region" description="Helical" evidence="7">
    <location>
        <begin position="17"/>
        <end position="37"/>
    </location>
</feature>
<dbReference type="GO" id="GO:0015095">
    <property type="term" value="F:magnesium ion transmembrane transporter activity"/>
    <property type="evidence" value="ECO:0007669"/>
    <property type="project" value="InterPro"/>
</dbReference>
<dbReference type="GO" id="GO:0016020">
    <property type="term" value="C:membrane"/>
    <property type="evidence" value="ECO:0007669"/>
    <property type="project" value="UniProtKB-SubCell"/>
</dbReference>
<feature type="transmembrane region" description="Helical" evidence="7">
    <location>
        <begin position="247"/>
        <end position="267"/>
    </location>
</feature>
<dbReference type="InterPro" id="IPR008521">
    <property type="entry name" value="Mg_trans_NIPA"/>
</dbReference>
<feature type="transmembrane region" description="Helical" evidence="7">
    <location>
        <begin position="114"/>
        <end position="132"/>
    </location>
</feature>
<evidence type="ECO:0000313" key="9">
    <source>
        <dbReference type="Proteomes" id="UP001374579"/>
    </source>
</evidence>
<evidence type="ECO:0000256" key="4">
    <source>
        <dbReference type="ARBA" id="ARBA00022989"/>
    </source>
</evidence>
<dbReference type="AlphaFoldDB" id="A0AAN9B7M5"/>
<dbReference type="SUPFAM" id="SSF103481">
    <property type="entry name" value="Multidrug resistance efflux transporter EmrE"/>
    <property type="match status" value="1"/>
</dbReference>
<protein>
    <recommendedName>
        <fullName evidence="10">NIPA-like protein 2</fullName>
    </recommendedName>
</protein>
<feature type="transmembrane region" description="Helical" evidence="7">
    <location>
        <begin position="58"/>
        <end position="80"/>
    </location>
</feature>
<evidence type="ECO:0000256" key="3">
    <source>
        <dbReference type="ARBA" id="ARBA00022692"/>
    </source>
</evidence>
<dbReference type="Pfam" id="PF05653">
    <property type="entry name" value="Mg_trans_NIPA"/>
    <property type="match status" value="1"/>
</dbReference>
<dbReference type="InterPro" id="IPR037185">
    <property type="entry name" value="EmrE-like"/>
</dbReference>
<feature type="transmembrane region" description="Helical" evidence="7">
    <location>
        <begin position="152"/>
        <end position="171"/>
    </location>
</feature>
<accession>A0AAN9B7M5</accession>
<keyword evidence="5 7" id="KW-0472">Membrane</keyword>
<comment type="similarity">
    <text evidence="2">Belongs to the NIPA family.</text>
</comment>
<feature type="transmembrane region" description="Helical" evidence="7">
    <location>
        <begin position="279"/>
        <end position="297"/>
    </location>
</feature>
<dbReference type="PANTHER" id="PTHR12570">
    <property type="match status" value="1"/>
</dbReference>
<evidence type="ECO:0000256" key="2">
    <source>
        <dbReference type="ARBA" id="ARBA00007230"/>
    </source>
</evidence>
<feature type="transmembrane region" description="Helical" evidence="7">
    <location>
        <begin position="178"/>
        <end position="196"/>
    </location>
</feature>
<evidence type="ECO:0000256" key="1">
    <source>
        <dbReference type="ARBA" id="ARBA00004141"/>
    </source>
</evidence>
<dbReference type="Gene3D" id="1.10.3730.20">
    <property type="match status" value="1"/>
</dbReference>
<feature type="compositionally biased region" description="Acidic residues" evidence="6">
    <location>
        <begin position="367"/>
        <end position="381"/>
    </location>
</feature>
<sequence>MAPAFDDDNAPLKKQDLFLGSGLAICGNLLISVSLNIQKYTHVKNSQREVERHYTKDPLWWLGLVLMGLGEVGNFTAYGFAPASLVAPLGTTTVIANLFLAAIFLKEKVRPENLFGCAVAIIGAFLIVTFSSQREVVMNAKEVVSALEQVSFIIYVCLELGALGVLLFLLYGLKMKHVVIFLLISSVTASFTVLSAKAVSGMIQISVSGYPQFNHPVLYVMLVVMVATAVIQVKYLNQAMKNFNSSIVVPTNFVFFTMSAILAGIVFYKEFNGMTSMDIGMFILGCLLSFVAVYFITVDNLFDVVKQGAAPQRVSAELVPAWMLANVNVGRVQPHGDVEHLIDPQQDTSDRTPILSSQHPPPITLADELEDAAQAGEEEREMADPTPPVGMASPLKTYGSTQ</sequence>
<evidence type="ECO:0000256" key="5">
    <source>
        <dbReference type="ARBA" id="ARBA00023136"/>
    </source>
</evidence>
<comment type="subcellular location">
    <subcellularLocation>
        <location evidence="1">Membrane</location>
        <topology evidence="1">Multi-pass membrane protein</topology>
    </subcellularLocation>
</comment>
<reference evidence="8 9" key="1">
    <citation type="submission" date="2024-02" db="EMBL/GenBank/DDBJ databases">
        <title>Chromosome-scale genome assembly of the rough periwinkle Littorina saxatilis.</title>
        <authorList>
            <person name="De Jode A."/>
            <person name="Faria R."/>
            <person name="Formenti G."/>
            <person name="Sims Y."/>
            <person name="Smith T.P."/>
            <person name="Tracey A."/>
            <person name="Wood J.M.D."/>
            <person name="Zagrodzka Z.B."/>
            <person name="Johannesson K."/>
            <person name="Butlin R.K."/>
            <person name="Leder E.H."/>
        </authorList>
    </citation>
    <scope>NUCLEOTIDE SEQUENCE [LARGE SCALE GENOMIC DNA]</scope>
    <source>
        <strain evidence="8">Snail1</strain>
        <tissue evidence="8">Muscle</tissue>
    </source>
</reference>
<feature type="region of interest" description="Disordered" evidence="6">
    <location>
        <begin position="341"/>
        <end position="402"/>
    </location>
</feature>
<evidence type="ECO:0008006" key="10">
    <source>
        <dbReference type="Google" id="ProtNLM"/>
    </source>
</evidence>
<organism evidence="8 9">
    <name type="scientific">Littorina saxatilis</name>
    <dbReference type="NCBI Taxonomy" id="31220"/>
    <lineage>
        <taxon>Eukaryota</taxon>
        <taxon>Metazoa</taxon>
        <taxon>Spiralia</taxon>
        <taxon>Lophotrochozoa</taxon>
        <taxon>Mollusca</taxon>
        <taxon>Gastropoda</taxon>
        <taxon>Caenogastropoda</taxon>
        <taxon>Littorinimorpha</taxon>
        <taxon>Littorinoidea</taxon>
        <taxon>Littorinidae</taxon>
        <taxon>Littorina</taxon>
    </lineage>
</organism>
<dbReference type="Proteomes" id="UP001374579">
    <property type="component" value="Unassembled WGS sequence"/>
</dbReference>
<name>A0AAN9B7M5_9CAEN</name>
<proteinExistence type="inferred from homology"/>
<evidence type="ECO:0000256" key="7">
    <source>
        <dbReference type="SAM" id="Phobius"/>
    </source>
</evidence>
<feature type="transmembrane region" description="Helical" evidence="7">
    <location>
        <begin position="86"/>
        <end position="105"/>
    </location>
</feature>
<gene>
    <name evidence="8" type="ORF">V1264_023691</name>
</gene>
<dbReference type="PANTHER" id="PTHR12570:SF65">
    <property type="entry name" value="MAGNESIUM TRANSPORTER NIPA9-RELATED"/>
    <property type="match status" value="1"/>
</dbReference>
<keyword evidence="9" id="KW-1185">Reference proteome</keyword>
<dbReference type="EMBL" id="JBAMIC010000011">
    <property type="protein sequence ID" value="KAK7100815.1"/>
    <property type="molecule type" value="Genomic_DNA"/>
</dbReference>